<dbReference type="GO" id="GO:0009014">
    <property type="term" value="F:succinyl-diaminopimelate desuccinylase activity"/>
    <property type="evidence" value="ECO:0007669"/>
    <property type="project" value="TreeGrafter"/>
</dbReference>
<accession>A0A2M8QCM0</accession>
<organism evidence="5 6">
    <name type="scientific">Candidatus Thermofonsia Clade 3 bacterium</name>
    <dbReference type="NCBI Taxonomy" id="2364212"/>
    <lineage>
        <taxon>Bacteria</taxon>
        <taxon>Bacillati</taxon>
        <taxon>Chloroflexota</taxon>
        <taxon>Candidatus Thermofontia</taxon>
        <taxon>Candidatus Thermofonsia Clade 3</taxon>
    </lineage>
</organism>
<dbReference type="Gene3D" id="3.30.70.360">
    <property type="match status" value="1"/>
</dbReference>
<proteinExistence type="predicted"/>
<dbReference type="PANTHER" id="PTHR43270">
    <property type="entry name" value="BETA-ALA-HIS DIPEPTIDASE"/>
    <property type="match status" value="1"/>
</dbReference>
<dbReference type="GO" id="GO:0046872">
    <property type="term" value="F:metal ion binding"/>
    <property type="evidence" value="ECO:0007669"/>
    <property type="project" value="UniProtKB-KW"/>
</dbReference>
<keyword evidence="2" id="KW-0479">Metal-binding</keyword>
<dbReference type="GO" id="GO:0009089">
    <property type="term" value="P:lysine biosynthetic process via diaminopimelate"/>
    <property type="evidence" value="ECO:0007669"/>
    <property type="project" value="TreeGrafter"/>
</dbReference>
<evidence type="ECO:0000259" key="4">
    <source>
        <dbReference type="Pfam" id="PF07687"/>
    </source>
</evidence>
<evidence type="ECO:0000313" key="6">
    <source>
        <dbReference type="Proteomes" id="UP000230790"/>
    </source>
</evidence>
<gene>
    <name evidence="5" type="ORF">CUN48_08130</name>
</gene>
<evidence type="ECO:0000256" key="3">
    <source>
        <dbReference type="ARBA" id="ARBA00022801"/>
    </source>
</evidence>
<dbReference type="InterPro" id="IPR011650">
    <property type="entry name" value="Peptidase_M20_dimer"/>
</dbReference>
<dbReference type="Gene3D" id="3.40.630.10">
    <property type="entry name" value="Zn peptidases"/>
    <property type="match status" value="1"/>
</dbReference>
<keyword evidence="1" id="KW-0645">Protease</keyword>
<feature type="domain" description="Peptidase M20 dimerisation" evidence="4">
    <location>
        <begin position="198"/>
        <end position="354"/>
    </location>
</feature>
<dbReference type="Pfam" id="PF07687">
    <property type="entry name" value="M20_dimer"/>
    <property type="match status" value="1"/>
</dbReference>
<dbReference type="GO" id="GO:0008233">
    <property type="term" value="F:peptidase activity"/>
    <property type="evidence" value="ECO:0007669"/>
    <property type="project" value="UniProtKB-KW"/>
</dbReference>
<dbReference type="InterPro" id="IPR002933">
    <property type="entry name" value="Peptidase_M20"/>
</dbReference>
<dbReference type="GO" id="GO:0006508">
    <property type="term" value="P:proteolysis"/>
    <property type="evidence" value="ECO:0007669"/>
    <property type="project" value="UniProtKB-KW"/>
</dbReference>
<dbReference type="InterPro" id="IPR051458">
    <property type="entry name" value="Cyt/Met_Dipeptidase"/>
</dbReference>
<sequence>MNAASFDAYLREHRERLLEDYKDFLRQPSVAATGQGIPEMAALVARRLAALGAEVKVVPTEGDAPPVVWAELGEGDKELLIYNHYDVQPAEPLELWESPPFEPTIRDGKIFARGASDDKGELVTRIHALEAWLATQGRLPFKIKWLIEGEEEVGSPHLHAWVERYRSWLHKPDGRPMDGCLWEFGGFDERGRFTLTMGVKGICYVELHVQGVSHDLHSSNAAIAPNAAWRLVWALNTIKDASERILIEGYYDHVRALTPAEEALLRQMPFDEDEIKAKWGIAEFITGVTGFDAVKRLFFQPTATICGLTSGWQGQGIKTVLPAVASAKVDFRLVPNLTPEIVLDLLRRHLDKHGFSDIEIKFLGGYRAELSDVNAPIVHAATRACERIYNQTPVKVLLSPGSGPMYSLSSFIGGVPTVCAGISHPDSRVHSPNENAILQHYYDGMRYIGALIDEFAQE</sequence>
<evidence type="ECO:0000313" key="5">
    <source>
        <dbReference type="EMBL" id="PJF47556.1"/>
    </source>
</evidence>
<dbReference type="PANTHER" id="PTHR43270:SF8">
    <property type="entry name" value="DI- AND TRIPEPTIDASE DUG2-RELATED"/>
    <property type="match status" value="1"/>
</dbReference>
<dbReference type="Pfam" id="PF01546">
    <property type="entry name" value="Peptidase_M20"/>
    <property type="match status" value="1"/>
</dbReference>
<keyword evidence="3" id="KW-0378">Hydrolase</keyword>
<dbReference type="SUPFAM" id="SSF53187">
    <property type="entry name" value="Zn-dependent exopeptidases"/>
    <property type="match status" value="1"/>
</dbReference>
<name>A0A2M8QCM0_9CHLR</name>
<dbReference type="EMBL" id="PGTN01000044">
    <property type="protein sequence ID" value="PJF47556.1"/>
    <property type="molecule type" value="Genomic_DNA"/>
</dbReference>
<reference evidence="5 6" key="1">
    <citation type="submission" date="2017-11" db="EMBL/GenBank/DDBJ databases">
        <title>Evolution of Phototrophy in the Chloroflexi Phylum Driven by Horizontal Gene Transfer.</title>
        <authorList>
            <person name="Ward L.M."/>
            <person name="Hemp J."/>
            <person name="Shih P.M."/>
            <person name="Mcglynn S.E."/>
            <person name="Fischer W."/>
        </authorList>
    </citation>
    <scope>NUCLEOTIDE SEQUENCE [LARGE SCALE GENOMIC DNA]</scope>
    <source>
        <strain evidence="5">JP3_7</strain>
    </source>
</reference>
<comment type="caution">
    <text evidence="5">The sequence shown here is derived from an EMBL/GenBank/DDBJ whole genome shotgun (WGS) entry which is preliminary data.</text>
</comment>
<dbReference type="AlphaFoldDB" id="A0A2M8QCM0"/>
<dbReference type="Proteomes" id="UP000230790">
    <property type="component" value="Unassembled WGS sequence"/>
</dbReference>
<protein>
    <submittedName>
        <fullName evidence="5">Peptidase M20</fullName>
    </submittedName>
</protein>
<evidence type="ECO:0000256" key="2">
    <source>
        <dbReference type="ARBA" id="ARBA00022723"/>
    </source>
</evidence>
<dbReference type="GO" id="GO:0005829">
    <property type="term" value="C:cytosol"/>
    <property type="evidence" value="ECO:0007669"/>
    <property type="project" value="TreeGrafter"/>
</dbReference>
<evidence type="ECO:0000256" key="1">
    <source>
        <dbReference type="ARBA" id="ARBA00022670"/>
    </source>
</evidence>